<proteinExistence type="predicted"/>
<sequence>MFMDAQEHAVRPSWVDRDEYPFSTAIANVGGHRIHYVDTAAPGQSGPTLLFLHGNPTWSFVYRDVIRALPASVRCVAPDLPGFGLSDAADDFDGTFVAHAAAIERFVDALGLEDVVLVAQDWGGPIGLRLLERTPQRFRGVALCNTWAWPVADDPHFARFAGAMGGRVGAFFTRHGNLFVNLMIPIGHRRRRVTRAEMTHYRRAMGTARRRGFSAVLPREIVAATPHLVELEAGLSVLSAIPVLIMWGDRDIAFREPELARWRTIAPHAHVEVIEGAGHFLPSDAPAEVAASLRGWLANIPGAAK</sequence>
<dbReference type="InterPro" id="IPR000073">
    <property type="entry name" value="AB_hydrolase_1"/>
</dbReference>
<evidence type="ECO:0000313" key="3">
    <source>
        <dbReference type="Proteomes" id="UP001500274"/>
    </source>
</evidence>
<dbReference type="Proteomes" id="UP001500274">
    <property type="component" value="Unassembled WGS sequence"/>
</dbReference>
<dbReference type="EMBL" id="BAAARI010000011">
    <property type="protein sequence ID" value="GAA2578891.1"/>
    <property type="molecule type" value="Genomic_DNA"/>
</dbReference>
<evidence type="ECO:0000313" key="2">
    <source>
        <dbReference type="EMBL" id="GAA2578891.1"/>
    </source>
</evidence>
<feature type="domain" description="AB hydrolase-1" evidence="1">
    <location>
        <begin position="47"/>
        <end position="284"/>
    </location>
</feature>
<protein>
    <submittedName>
        <fullName evidence="2">Haloalkane dehalogenase</fullName>
    </submittedName>
</protein>
<gene>
    <name evidence="2" type="ORF">GCM10009862_17700</name>
</gene>
<organism evidence="2 3">
    <name type="scientific">Microbacterium binotii</name>
    <dbReference type="NCBI Taxonomy" id="462710"/>
    <lineage>
        <taxon>Bacteria</taxon>
        <taxon>Bacillati</taxon>
        <taxon>Actinomycetota</taxon>
        <taxon>Actinomycetes</taxon>
        <taxon>Micrococcales</taxon>
        <taxon>Microbacteriaceae</taxon>
        <taxon>Microbacterium</taxon>
    </lineage>
</organism>
<dbReference type="SUPFAM" id="SSF53474">
    <property type="entry name" value="alpha/beta-Hydrolases"/>
    <property type="match status" value="1"/>
</dbReference>
<dbReference type="PRINTS" id="PR00412">
    <property type="entry name" value="EPOXHYDRLASE"/>
</dbReference>
<dbReference type="InterPro" id="IPR000639">
    <property type="entry name" value="Epox_hydrolase-like"/>
</dbReference>
<name>A0ABP6BUB9_9MICO</name>
<dbReference type="InterPro" id="IPR050266">
    <property type="entry name" value="AB_hydrolase_sf"/>
</dbReference>
<dbReference type="Gene3D" id="3.40.50.1820">
    <property type="entry name" value="alpha/beta hydrolase"/>
    <property type="match status" value="1"/>
</dbReference>
<evidence type="ECO:0000259" key="1">
    <source>
        <dbReference type="Pfam" id="PF00561"/>
    </source>
</evidence>
<reference evidence="3" key="1">
    <citation type="journal article" date="2019" name="Int. J. Syst. Evol. Microbiol.">
        <title>The Global Catalogue of Microorganisms (GCM) 10K type strain sequencing project: providing services to taxonomists for standard genome sequencing and annotation.</title>
        <authorList>
            <consortium name="The Broad Institute Genomics Platform"/>
            <consortium name="The Broad Institute Genome Sequencing Center for Infectious Disease"/>
            <person name="Wu L."/>
            <person name="Ma J."/>
        </authorList>
    </citation>
    <scope>NUCLEOTIDE SEQUENCE [LARGE SCALE GENOMIC DNA]</scope>
    <source>
        <strain evidence="3">JCM 16365</strain>
    </source>
</reference>
<dbReference type="Pfam" id="PF00561">
    <property type="entry name" value="Abhydrolase_1"/>
    <property type="match status" value="1"/>
</dbReference>
<keyword evidence="3" id="KW-1185">Reference proteome</keyword>
<dbReference type="PANTHER" id="PTHR43798">
    <property type="entry name" value="MONOACYLGLYCEROL LIPASE"/>
    <property type="match status" value="1"/>
</dbReference>
<comment type="caution">
    <text evidence="2">The sequence shown here is derived from an EMBL/GenBank/DDBJ whole genome shotgun (WGS) entry which is preliminary data.</text>
</comment>
<dbReference type="PANTHER" id="PTHR43798:SF24">
    <property type="entry name" value="CIS-3-ALKYL-4-ALKYLOXETAN-2-ONE DECARBOXYLASE"/>
    <property type="match status" value="1"/>
</dbReference>
<accession>A0ABP6BUB9</accession>
<dbReference type="InterPro" id="IPR029058">
    <property type="entry name" value="AB_hydrolase_fold"/>
</dbReference>